<dbReference type="InterPro" id="IPR017972">
    <property type="entry name" value="Cyt_P450_CS"/>
</dbReference>
<keyword evidence="8 16" id="KW-0274">FAD</keyword>
<evidence type="ECO:0000256" key="2">
    <source>
        <dbReference type="ARBA" id="ARBA00010018"/>
    </source>
</evidence>
<evidence type="ECO:0000256" key="5">
    <source>
        <dbReference type="ARBA" id="ARBA00022630"/>
    </source>
</evidence>
<evidence type="ECO:0000256" key="3">
    <source>
        <dbReference type="ARBA" id="ARBA00022448"/>
    </source>
</evidence>
<keyword evidence="5 16" id="KW-0285">Flavoprotein</keyword>
<dbReference type="InterPro" id="IPR023206">
    <property type="entry name" value="Bifunctional_P450_P450_red"/>
</dbReference>
<keyword evidence="3 16" id="KW-0813">Transport</keyword>
<evidence type="ECO:0000256" key="1">
    <source>
        <dbReference type="ARBA" id="ARBA00001971"/>
    </source>
</evidence>
<evidence type="ECO:0000256" key="10">
    <source>
        <dbReference type="ARBA" id="ARBA00022982"/>
    </source>
</evidence>
<keyword evidence="21" id="KW-1185">Reference proteome</keyword>
<dbReference type="AlphaFoldDB" id="A0AAN6NEJ6"/>
<evidence type="ECO:0000256" key="17">
    <source>
        <dbReference type="PIRSR" id="PIRSR000209-1"/>
    </source>
</evidence>
<dbReference type="FunFam" id="2.40.30.10:FF:000198">
    <property type="entry name" value="Bifunctional cytochrome P450/NADPH--P450 reductase"/>
    <property type="match status" value="1"/>
</dbReference>
<keyword evidence="12 16" id="KW-0408">Iron</keyword>
<dbReference type="Gene3D" id="1.10.630.10">
    <property type="entry name" value="Cytochrome P450"/>
    <property type="match status" value="1"/>
</dbReference>
<dbReference type="SUPFAM" id="SSF63380">
    <property type="entry name" value="Riboflavin synthase domain-like"/>
    <property type="match status" value="1"/>
</dbReference>
<dbReference type="InterPro" id="IPR036396">
    <property type="entry name" value="Cyt_P450_sf"/>
</dbReference>
<evidence type="ECO:0000256" key="9">
    <source>
        <dbReference type="ARBA" id="ARBA00022857"/>
    </source>
</evidence>
<dbReference type="InterPro" id="IPR008254">
    <property type="entry name" value="Flavodoxin/NO_synth"/>
</dbReference>
<dbReference type="Pfam" id="PF00667">
    <property type="entry name" value="FAD_binding_1"/>
    <property type="match status" value="1"/>
</dbReference>
<evidence type="ECO:0000256" key="15">
    <source>
        <dbReference type="ARBA" id="ARBA00049342"/>
    </source>
</evidence>
<protein>
    <recommendedName>
        <fullName evidence="16">Bifunctional cytochrome P450/NADPH--P450 reductase</fullName>
    </recommendedName>
    <domain>
        <recommendedName>
            <fullName evidence="16">Cytochrome P450</fullName>
            <ecNumber evidence="16">1.14.14.1</ecNumber>
        </recommendedName>
    </domain>
    <domain>
        <recommendedName>
            <fullName evidence="16">NADPH--cytochrome P450 reductase</fullName>
            <ecNumber evidence="16">1.6.2.4</ecNumber>
        </recommendedName>
    </domain>
</protein>
<proteinExistence type="inferred from homology"/>
<evidence type="ECO:0000256" key="14">
    <source>
        <dbReference type="ARBA" id="ARBA00047827"/>
    </source>
</evidence>
<dbReference type="CDD" id="cd11068">
    <property type="entry name" value="CYP120A1"/>
    <property type="match status" value="1"/>
</dbReference>
<dbReference type="PRINTS" id="PR00463">
    <property type="entry name" value="EP450I"/>
</dbReference>
<dbReference type="SUPFAM" id="SSF48264">
    <property type="entry name" value="Cytochrome P450"/>
    <property type="match status" value="1"/>
</dbReference>
<feature type="domain" description="FAD-binding FR-type" evidence="19">
    <location>
        <begin position="682"/>
        <end position="914"/>
    </location>
</feature>
<keyword evidence="4 16" id="KW-0349">Heme</keyword>
<comment type="catalytic activity">
    <reaction evidence="14 16">
        <text>an organic molecule + reduced [NADPH--hemoprotein reductase] + O2 = an alcohol + oxidized [NADPH--hemoprotein reductase] + H2O + H(+)</text>
        <dbReference type="Rhea" id="RHEA:17149"/>
        <dbReference type="Rhea" id="RHEA-COMP:11964"/>
        <dbReference type="Rhea" id="RHEA-COMP:11965"/>
        <dbReference type="ChEBI" id="CHEBI:15377"/>
        <dbReference type="ChEBI" id="CHEBI:15378"/>
        <dbReference type="ChEBI" id="CHEBI:15379"/>
        <dbReference type="ChEBI" id="CHEBI:30879"/>
        <dbReference type="ChEBI" id="CHEBI:57618"/>
        <dbReference type="ChEBI" id="CHEBI:58210"/>
        <dbReference type="ChEBI" id="CHEBI:142491"/>
        <dbReference type="EC" id="1.14.14.1"/>
    </reaction>
</comment>
<evidence type="ECO:0000256" key="16">
    <source>
        <dbReference type="PIRNR" id="PIRNR000209"/>
    </source>
</evidence>
<dbReference type="PROSITE" id="PS00086">
    <property type="entry name" value="CYTOCHROME_P450"/>
    <property type="match status" value="1"/>
</dbReference>
<comment type="caution">
    <text evidence="20">The sequence shown here is derived from an EMBL/GenBank/DDBJ whole genome shotgun (WGS) entry which is preliminary data.</text>
</comment>
<dbReference type="InterPro" id="IPR039261">
    <property type="entry name" value="FNR_nucleotide-bd"/>
</dbReference>
<dbReference type="GO" id="GO:0005829">
    <property type="term" value="C:cytosol"/>
    <property type="evidence" value="ECO:0007669"/>
    <property type="project" value="TreeGrafter"/>
</dbReference>
<gene>
    <name evidence="20" type="ORF">QBC46DRAFT_377649</name>
</gene>
<dbReference type="GO" id="GO:0010181">
    <property type="term" value="F:FMN binding"/>
    <property type="evidence" value="ECO:0007669"/>
    <property type="project" value="UniProtKB-UniRule"/>
</dbReference>
<keyword evidence="9 16" id="KW-0521">NADP</keyword>
<evidence type="ECO:0000259" key="19">
    <source>
        <dbReference type="PROSITE" id="PS51384"/>
    </source>
</evidence>
<dbReference type="Gene3D" id="3.40.50.80">
    <property type="entry name" value="Nucleotide-binding domain of ferredoxin-NADP reductase (FNR) module"/>
    <property type="match status" value="1"/>
</dbReference>
<evidence type="ECO:0000313" key="20">
    <source>
        <dbReference type="EMBL" id="KAK3943363.1"/>
    </source>
</evidence>
<dbReference type="InterPro" id="IPR017938">
    <property type="entry name" value="Riboflavin_synthase-like_b-brl"/>
</dbReference>
<dbReference type="PIRSF" id="PIRSF000209">
    <property type="entry name" value="Bifunctional_P450_P450R"/>
    <property type="match status" value="1"/>
</dbReference>
<dbReference type="SUPFAM" id="SSF52218">
    <property type="entry name" value="Flavoproteins"/>
    <property type="match status" value="1"/>
</dbReference>
<dbReference type="Pfam" id="PF00258">
    <property type="entry name" value="Flavodoxin_1"/>
    <property type="match status" value="1"/>
</dbReference>
<evidence type="ECO:0000256" key="8">
    <source>
        <dbReference type="ARBA" id="ARBA00022827"/>
    </source>
</evidence>
<dbReference type="SUPFAM" id="SSF52343">
    <property type="entry name" value="Ferredoxin reductase-like, C-terminal NADP-linked domain"/>
    <property type="match status" value="1"/>
</dbReference>
<organism evidence="20 21">
    <name type="scientific">Diplogelasinospora grovesii</name>
    <dbReference type="NCBI Taxonomy" id="303347"/>
    <lineage>
        <taxon>Eukaryota</taxon>
        <taxon>Fungi</taxon>
        <taxon>Dikarya</taxon>
        <taxon>Ascomycota</taxon>
        <taxon>Pezizomycotina</taxon>
        <taxon>Sordariomycetes</taxon>
        <taxon>Sordariomycetidae</taxon>
        <taxon>Sordariales</taxon>
        <taxon>Diplogelasinosporaceae</taxon>
        <taxon>Diplogelasinospora</taxon>
    </lineage>
</organism>
<evidence type="ECO:0000256" key="12">
    <source>
        <dbReference type="ARBA" id="ARBA00023004"/>
    </source>
</evidence>
<comment type="cofactor">
    <cofactor evidence="1 16 17">
        <name>heme</name>
        <dbReference type="ChEBI" id="CHEBI:30413"/>
    </cofactor>
</comment>
<dbReference type="InterPro" id="IPR002401">
    <property type="entry name" value="Cyt_P450_E_grp-I"/>
</dbReference>
<evidence type="ECO:0000256" key="4">
    <source>
        <dbReference type="ARBA" id="ARBA00022617"/>
    </source>
</evidence>
<dbReference type="PANTHER" id="PTHR19384">
    <property type="entry name" value="NITRIC OXIDE SYNTHASE-RELATED"/>
    <property type="match status" value="1"/>
</dbReference>
<feature type="domain" description="Flavodoxin-like" evidence="18">
    <location>
        <begin position="500"/>
        <end position="642"/>
    </location>
</feature>
<evidence type="ECO:0000313" key="21">
    <source>
        <dbReference type="Proteomes" id="UP001303473"/>
    </source>
</evidence>
<comment type="cofactor">
    <cofactor evidence="16">
        <name>FAD</name>
        <dbReference type="ChEBI" id="CHEBI:57692"/>
    </cofactor>
    <cofactor evidence="16">
        <name>FMN</name>
        <dbReference type="ChEBI" id="CHEBI:58210"/>
    </cofactor>
</comment>
<dbReference type="InterPro" id="IPR017927">
    <property type="entry name" value="FAD-bd_FR_type"/>
</dbReference>
<name>A0AAN6NEJ6_9PEZI</name>
<dbReference type="InterPro" id="IPR023173">
    <property type="entry name" value="NADPH_Cyt_P450_Rdtase_alpha"/>
</dbReference>
<dbReference type="Proteomes" id="UP001303473">
    <property type="component" value="Unassembled WGS sequence"/>
</dbReference>
<dbReference type="InterPro" id="IPR001433">
    <property type="entry name" value="OxRdtase_FAD/NAD-bd"/>
</dbReference>
<dbReference type="InterPro" id="IPR001128">
    <property type="entry name" value="Cyt_P450"/>
</dbReference>
<dbReference type="GO" id="GO:0005506">
    <property type="term" value="F:iron ion binding"/>
    <property type="evidence" value="ECO:0007669"/>
    <property type="project" value="UniProtKB-UniRule"/>
</dbReference>
<dbReference type="GO" id="GO:0070330">
    <property type="term" value="F:aromatase activity"/>
    <property type="evidence" value="ECO:0007669"/>
    <property type="project" value="UniProtKB-UniRule"/>
</dbReference>
<reference evidence="21" key="1">
    <citation type="journal article" date="2023" name="Mol. Phylogenet. Evol.">
        <title>Genome-scale phylogeny and comparative genomics of the fungal order Sordariales.</title>
        <authorList>
            <person name="Hensen N."/>
            <person name="Bonometti L."/>
            <person name="Westerberg I."/>
            <person name="Brannstrom I.O."/>
            <person name="Guillou S."/>
            <person name="Cros-Aarteil S."/>
            <person name="Calhoun S."/>
            <person name="Haridas S."/>
            <person name="Kuo A."/>
            <person name="Mondo S."/>
            <person name="Pangilinan J."/>
            <person name="Riley R."/>
            <person name="LaButti K."/>
            <person name="Andreopoulos B."/>
            <person name="Lipzen A."/>
            <person name="Chen C."/>
            <person name="Yan M."/>
            <person name="Daum C."/>
            <person name="Ng V."/>
            <person name="Clum A."/>
            <person name="Steindorff A."/>
            <person name="Ohm R.A."/>
            <person name="Martin F."/>
            <person name="Silar P."/>
            <person name="Natvig D.O."/>
            <person name="Lalanne C."/>
            <person name="Gautier V."/>
            <person name="Ament-Velasquez S.L."/>
            <person name="Kruys A."/>
            <person name="Hutchinson M.I."/>
            <person name="Powell A.J."/>
            <person name="Barry K."/>
            <person name="Miller A.N."/>
            <person name="Grigoriev I.V."/>
            <person name="Debuchy R."/>
            <person name="Gladieux P."/>
            <person name="Hiltunen Thoren M."/>
            <person name="Johannesson H."/>
        </authorList>
    </citation>
    <scope>NUCLEOTIDE SEQUENCE [LARGE SCALE GENOMIC DNA]</scope>
    <source>
        <strain evidence="21">CBS 340.73</strain>
    </source>
</reference>
<dbReference type="Gene3D" id="3.40.50.360">
    <property type="match status" value="1"/>
</dbReference>
<dbReference type="FunFam" id="1.10.630.10:FF:000040">
    <property type="entry name" value="Bifunctional cytochrome P450/NADPH--P450 reductase"/>
    <property type="match status" value="1"/>
</dbReference>
<dbReference type="PANTHER" id="PTHR19384:SF127">
    <property type="entry name" value="BIFUNCTIONAL CYTOCHROME P450_NADPH--P450 REDUCTASE"/>
    <property type="match status" value="1"/>
</dbReference>
<dbReference type="InterPro" id="IPR003097">
    <property type="entry name" value="CysJ-like_FAD-binding"/>
</dbReference>
<dbReference type="Gene3D" id="1.20.990.10">
    <property type="entry name" value="NADPH-cytochrome p450 Reductase, Chain A, domain 3"/>
    <property type="match status" value="1"/>
</dbReference>
<keyword evidence="13 16" id="KW-0503">Monooxygenase</keyword>
<dbReference type="InterPro" id="IPR029039">
    <property type="entry name" value="Flavoprotein-like_sf"/>
</dbReference>
<dbReference type="Pfam" id="PF00067">
    <property type="entry name" value="p450"/>
    <property type="match status" value="1"/>
</dbReference>
<dbReference type="PRINTS" id="PR00385">
    <property type="entry name" value="P450"/>
</dbReference>
<comment type="similarity">
    <text evidence="2 16">In the N-terminal section; belongs to the cytochrome P450 family.</text>
</comment>
<keyword evidence="6 16" id="KW-0288">FMN</keyword>
<keyword evidence="10 16" id="KW-0249">Electron transport</keyword>
<dbReference type="GO" id="GO:0003958">
    <property type="term" value="F:NADPH-hemoprotein reductase activity"/>
    <property type="evidence" value="ECO:0007669"/>
    <property type="project" value="UniProtKB-UniRule"/>
</dbReference>
<dbReference type="EC" id="1.14.14.1" evidence="16"/>
<dbReference type="CDD" id="cd06206">
    <property type="entry name" value="bifunctional_CYPOR"/>
    <property type="match status" value="1"/>
</dbReference>
<evidence type="ECO:0000256" key="7">
    <source>
        <dbReference type="ARBA" id="ARBA00022723"/>
    </source>
</evidence>
<dbReference type="Pfam" id="PF00175">
    <property type="entry name" value="NAD_binding_1"/>
    <property type="match status" value="1"/>
</dbReference>
<dbReference type="PROSITE" id="PS50902">
    <property type="entry name" value="FLAVODOXIN_LIKE"/>
    <property type="match status" value="1"/>
</dbReference>
<dbReference type="EC" id="1.6.2.4" evidence="16"/>
<dbReference type="PROSITE" id="PS51384">
    <property type="entry name" value="FAD_FR"/>
    <property type="match status" value="1"/>
</dbReference>
<evidence type="ECO:0000256" key="11">
    <source>
        <dbReference type="ARBA" id="ARBA00023002"/>
    </source>
</evidence>
<keyword evidence="11 16" id="KW-0560">Oxidoreductase</keyword>
<evidence type="ECO:0000259" key="18">
    <source>
        <dbReference type="PROSITE" id="PS50902"/>
    </source>
</evidence>
<sequence length="1079" mass="120487">MASSIPGPTPRFIIGNLLDVQDEVPIRALERLVDIYGPIYKLVLKGDDSIFVGGFDLFDELCDETRFFKIPPRVLTEDRPEGARGLFIANSEKDEDWAQAHRILMPAFGPMAIAGMFDEMHDIATQMVMKWARLGPNNKILVTDDFTRLTLDTIALCAMDYRFNSFYSEKLDPYVVAMNHTLAARSQRGQVGGMIKSLLPSYQKQLQRDNDYMKSVADQLVKYRRDNPTEKKDLLNAMIHGTDPKTGKSMRDDLIGVNMQTFLVAGHETTSGLLSFAFMNMLMNPETYFAAQQEVDRVVGKEKILPKHLNELKYINAVLRETLRLTPTAPAFARGIRPENKEERVLLGGKYEIPRDTGVLCLIGKIQRDPKVYGEDADGFKPERMLDENFEKLPKNAWKPFGTGLRACIGRAFAWQEALLVTALLLQNFDMSLDDPNYTMHIQQSLTIKPKDCYVRAKLRPGISAVSLQERLSGTSSAPIVKNEISKPASVKSSDSAAPMTIIYGSNTGTCQALAQRLASEAAQNGFKASVMDMDDAIERLPADGQPLVVITASYEGQPPDNAARFVAWLSGQKSEDAFTGVRYAVFGCGHIDWATTFQRIPTLVDDTLSEHGATRVTERGSSDVSKRDTFGDFSKWTTEKLWPALLSESAEQHKSTTPAKPVMPTLHMEVSTLQRASHLQQRVYWANVTDVKVLTAPGEPEKRHIEFQLPSNLTYQAGDYLAVLPLNPDESVRRVIRRFNLPWDAVVTISADNSPTTLPTNTPISVFELLRGYVEIAQPATRTDLDLLIENTLDTAEKSKLESLAAPEVFQSTVLDKRLSLLDLLERCPSCTLPFSAFLSLLPPLRPRHYSISSSPLADPAKCTLTYSVIDQPTWADTTKRFLGVAGSYLASLKAGDQALVSVRSTNKFFRLPPDPENTPIIMFCAGSGLAPFRGFVQERAVLVREGKRRLAPALLFIGCRSSRNDRLYAKEVDEWAKEGIVDVRYAFSREPDHELAAGCKKTPERMVKDREDVFKLFAAGAKVYVCGSGEFAKDLGTAARKMVMAKVREEGDETSEEELERWFSERRNERFVADVFS</sequence>
<evidence type="ECO:0000256" key="6">
    <source>
        <dbReference type="ARBA" id="ARBA00022643"/>
    </source>
</evidence>
<accession>A0AAN6NEJ6</accession>
<feature type="binding site" description="axial binding residue" evidence="17">
    <location>
        <position position="408"/>
    </location>
    <ligand>
        <name>heme</name>
        <dbReference type="ChEBI" id="CHEBI:30413"/>
    </ligand>
    <ligandPart>
        <name>Fe</name>
        <dbReference type="ChEBI" id="CHEBI:18248"/>
    </ligandPart>
</feature>
<dbReference type="EMBL" id="MU853766">
    <property type="protein sequence ID" value="KAK3943363.1"/>
    <property type="molecule type" value="Genomic_DNA"/>
</dbReference>
<dbReference type="GO" id="GO:0020037">
    <property type="term" value="F:heme binding"/>
    <property type="evidence" value="ECO:0007669"/>
    <property type="project" value="UniProtKB-UniRule"/>
</dbReference>
<keyword evidence="7 16" id="KW-0479">Metal-binding</keyword>
<dbReference type="Gene3D" id="2.40.30.10">
    <property type="entry name" value="Translation factors"/>
    <property type="match status" value="1"/>
</dbReference>
<dbReference type="GO" id="GO:0050660">
    <property type="term" value="F:flavin adenine dinucleotide binding"/>
    <property type="evidence" value="ECO:0007669"/>
    <property type="project" value="TreeGrafter"/>
</dbReference>
<evidence type="ECO:0000256" key="13">
    <source>
        <dbReference type="ARBA" id="ARBA00023033"/>
    </source>
</evidence>
<comment type="catalytic activity">
    <reaction evidence="15 16">
        <text>2 oxidized [cytochrome P450] + NADPH = 2 reduced [cytochrome P450] + NADP(+) + H(+)</text>
        <dbReference type="Rhea" id="RHEA:24040"/>
        <dbReference type="Rhea" id="RHEA-COMP:14627"/>
        <dbReference type="Rhea" id="RHEA-COMP:14628"/>
        <dbReference type="ChEBI" id="CHEBI:15378"/>
        <dbReference type="ChEBI" id="CHEBI:55376"/>
        <dbReference type="ChEBI" id="CHEBI:57783"/>
        <dbReference type="ChEBI" id="CHEBI:58349"/>
        <dbReference type="ChEBI" id="CHEBI:60344"/>
        <dbReference type="EC" id="1.6.2.4"/>
    </reaction>
</comment>